<proteinExistence type="predicted"/>
<keyword evidence="3" id="KW-1185">Reference proteome</keyword>
<dbReference type="SUPFAM" id="SSF52540">
    <property type="entry name" value="P-loop containing nucleoside triphosphate hydrolases"/>
    <property type="match status" value="1"/>
</dbReference>
<organism evidence="2 3">
    <name type="scientific">Hyphococcus aureus</name>
    <dbReference type="NCBI Taxonomy" id="2666033"/>
    <lineage>
        <taxon>Bacteria</taxon>
        <taxon>Pseudomonadati</taxon>
        <taxon>Pseudomonadota</taxon>
        <taxon>Alphaproteobacteria</taxon>
        <taxon>Parvularculales</taxon>
        <taxon>Parvularculaceae</taxon>
        <taxon>Hyphococcus</taxon>
    </lineage>
</organism>
<dbReference type="Gene3D" id="3.40.50.300">
    <property type="entry name" value="P-loop containing nucleotide triphosphate hydrolases"/>
    <property type="match status" value="1"/>
</dbReference>
<reference evidence="2 3" key="1">
    <citation type="submission" date="2024-09" db="EMBL/GenBank/DDBJ databases">
        <authorList>
            <person name="Zhang Z.-H."/>
        </authorList>
    </citation>
    <scope>NUCLEOTIDE SEQUENCE [LARGE SCALE GENOMIC DNA]</scope>
    <source>
        <strain evidence="2 3">HHTR114</strain>
    </source>
</reference>
<feature type="region of interest" description="Disordered" evidence="1">
    <location>
        <begin position="266"/>
        <end position="286"/>
    </location>
</feature>
<dbReference type="PANTHER" id="PTHR13696">
    <property type="entry name" value="P-LOOP CONTAINING NUCLEOSIDE TRIPHOSPHATE HYDROLASE"/>
    <property type="match status" value="1"/>
</dbReference>
<sequence>MTHVIVLGNEKGGSGKSTTAMHLIVALLRSGKKVGAMDLDLRQGSLTRYLENRKKFCENNDKELVFPKVVTVEPSAVDSRAESQKKETENLKTALKSLAGCDFVVIDCPGANTHLSRLAHLHADTIVTPLNDSFVDFDLLAKVDPGTGKVLGPSLYSEMVWTARKQRAMMGVRGGIDWIVMRNRLSATRARNKKTMGDKLEELSSRIGFRLARGFGDRVIYRELFPIGLTLLDLGGVNSPVRLSTMSHVTARLEIRSLVASLKLPVEDHPETQTSDDGEKKSAAAA</sequence>
<dbReference type="EMBL" id="JBHPON010000002">
    <property type="protein sequence ID" value="MFC6036272.1"/>
    <property type="molecule type" value="Genomic_DNA"/>
</dbReference>
<name>A0ABW1L043_9PROT</name>
<dbReference type="Proteomes" id="UP001596116">
    <property type="component" value="Unassembled WGS sequence"/>
</dbReference>
<accession>A0ABW1L043</accession>
<dbReference type="Pfam" id="PF09140">
    <property type="entry name" value="MipZ"/>
    <property type="match status" value="1"/>
</dbReference>
<protein>
    <submittedName>
        <fullName evidence="2">Division plane positioning ATPase MipZ</fullName>
    </submittedName>
</protein>
<comment type="caution">
    <text evidence="2">The sequence shown here is derived from an EMBL/GenBank/DDBJ whole genome shotgun (WGS) entry which is preliminary data.</text>
</comment>
<gene>
    <name evidence="2" type="ORF">ACFMB1_12010</name>
</gene>
<dbReference type="PANTHER" id="PTHR13696:SF96">
    <property type="entry name" value="COBQ_COBB_MIND_PARA NUCLEOTIDE BINDING DOMAIN-CONTAINING PROTEIN"/>
    <property type="match status" value="1"/>
</dbReference>
<evidence type="ECO:0000313" key="2">
    <source>
        <dbReference type="EMBL" id="MFC6036272.1"/>
    </source>
</evidence>
<dbReference type="InterPro" id="IPR015223">
    <property type="entry name" value="MipZ"/>
</dbReference>
<dbReference type="InterPro" id="IPR050678">
    <property type="entry name" value="DNA_Partitioning_ATPase"/>
</dbReference>
<dbReference type="InterPro" id="IPR027417">
    <property type="entry name" value="P-loop_NTPase"/>
</dbReference>
<dbReference type="CDD" id="cd02042">
    <property type="entry name" value="ParAB_family"/>
    <property type="match status" value="1"/>
</dbReference>
<evidence type="ECO:0000256" key="1">
    <source>
        <dbReference type="SAM" id="MobiDB-lite"/>
    </source>
</evidence>
<evidence type="ECO:0000313" key="3">
    <source>
        <dbReference type="Proteomes" id="UP001596116"/>
    </source>
</evidence>
<dbReference type="RefSeq" id="WP_379882498.1">
    <property type="nucleotide sequence ID" value="NZ_JBHPON010000002.1"/>
</dbReference>